<feature type="transmembrane region" description="Helical" evidence="15">
    <location>
        <begin position="177"/>
        <end position="194"/>
    </location>
</feature>
<dbReference type="PRINTS" id="PR01084">
    <property type="entry name" value="NAHEXCHNGR"/>
</dbReference>
<feature type="chain" id="PRO_5011407466" description="Sodium/hydrogen exchanger" evidence="16">
    <location>
        <begin position="31"/>
        <end position="702"/>
    </location>
</feature>
<dbReference type="InParanoid" id="B0W4X3"/>
<reference evidence="18" key="1">
    <citation type="submission" date="2007-03" db="EMBL/GenBank/DDBJ databases">
        <title>Annotation of Culex pipiens quinquefasciatus.</title>
        <authorList>
            <consortium name="The Broad Institute Genome Sequencing Platform"/>
            <person name="Atkinson P.W."/>
            <person name="Hemingway J."/>
            <person name="Christensen B.M."/>
            <person name="Higgs S."/>
            <person name="Kodira C."/>
            <person name="Hannick L."/>
            <person name="Megy K."/>
            <person name="O'Leary S."/>
            <person name="Pearson M."/>
            <person name="Haas B.J."/>
            <person name="Mauceli E."/>
            <person name="Wortman J.R."/>
            <person name="Lee N.H."/>
            <person name="Guigo R."/>
            <person name="Stanke M."/>
            <person name="Alvarado L."/>
            <person name="Amedeo P."/>
            <person name="Antoine C.H."/>
            <person name="Arensburger P."/>
            <person name="Bidwell S.L."/>
            <person name="Crawford M."/>
            <person name="Camaro F."/>
            <person name="Devon K."/>
            <person name="Engels R."/>
            <person name="Hammond M."/>
            <person name="Howarth C."/>
            <person name="Koehrsen M."/>
            <person name="Lawson D."/>
            <person name="Montgomery P."/>
            <person name="Nene V."/>
            <person name="Nusbaum C."/>
            <person name="Puiu D."/>
            <person name="Romero-Severson J."/>
            <person name="Severson D.W."/>
            <person name="Shumway M."/>
            <person name="Sisk P."/>
            <person name="Stolte C."/>
            <person name="Zeng Q."/>
            <person name="Eisenstadt E."/>
            <person name="Fraser-Liggett C."/>
            <person name="Strausberg R."/>
            <person name="Galagan J."/>
            <person name="Birren B."/>
            <person name="Collins F.H."/>
        </authorList>
    </citation>
    <scope>NUCLEOTIDE SEQUENCE [LARGE SCALE GENOMIC DNA]</scope>
    <source>
        <strain evidence="18">JHB</strain>
    </source>
</reference>
<organism>
    <name type="scientific">Culex quinquefasciatus</name>
    <name type="common">Southern house mosquito</name>
    <name type="synonym">Culex pungens</name>
    <dbReference type="NCBI Taxonomy" id="7176"/>
    <lineage>
        <taxon>Eukaryota</taxon>
        <taxon>Metazoa</taxon>
        <taxon>Ecdysozoa</taxon>
        <taxon>Arthropoda</taxon>
        <taxon>Hexapoda</taxon>
        <taxon>Insecta</taxon>
        <taxon>Pterygota</taxon>
        <taxon>Neoptera</taxon>
        <taxon>Endopterygota</taxon>
        <taxon>Diptera</taxon>
        <taxon>Nematocera</taxon>
        <taxon>Culicoidea</taxon>
        <taxon>Culicidae</taxon>
        <taxon>Culicinae</taxon>
        <taxon>Culicini</taxon>
        <taxon>Culex</taxon>
        <taxon>Culex</taxon>
    </lineage>
</organism>
<dbReference type="GO" id="GO:0055038">
    <property type="term" value="C:recycling endosome membrane"/>
    <property type="evidence" value="ECO:0007669"/>
    <property type="project" value="UniProtKB-SubCell"/>
</dbReference>
<keyword evidence="10 13" id="KW-0406">Ion transport</keyword>
<feature type="transmembrane region" description="Helical" evidence="15">
    <location>
        <begin position="411"/>
        <end position="429"/>
    </location>
</feature>
<feature type="transmembrane region" description="Helical" evidence="15">
    <location>
        <begin position="319"/>
        <end position="339"/>
    </location>
</feature>
<dbReference type="PANTHER" id="PTHR10110:SF187">
    <property type="entry name" value="SODIUM_HYDROGEN EXCHANGER"/>
    <property type="match status" value="1"/>
</dbReference>
<evidence type="ECO:0000256" key="2">
    <source>
        <dbReference type="ARBA" id="ARBA00004651"/>
    </source>
</evidence>
<evidence type="ECO:0000259" key="17">
    <source>
        <dbReference type="Pfam" id="PF00999"/>
    </source>
</evidence>
<keyword evidence="7" id="KW-0967">Endosome</keyword>
<evidence type="ECO:0000256" key="9">
    <source>
        <dbReference type="ARBA" id="ARBA00023053"/>
    </source>
</evidence>
<evidence type="ECO:0000256" key="14">
    <source>
        <dbReference type="SAM" id="MobiDB-lite"/>
    </source>
</evidence>
<evidence type="ECO:0000256" key="15">
    <source>
        <dbReference type="SAM" id="Phobius"/>
    </source>
</evidence>
<feature type="transmembrane region" description="Helical" evidence="15">
    <location>
        <begin position="435"/>
        <end position="454"/>
    </location>
</feature>
<keyword evidence="6 13" id="KW-0812">Transmembrane</keyword>
<keyword evidence="8 15" id="KW-1133">Transmembrane helix</keyword>
<dbReference type="InterPro" id="IPR002090">
    <property type="entry name" value="NHE-6/7/9"/>
</dbReference>
<keyword evidence="12 13" id="KW-0739">Sodium transport</keyword>
<keyword evidence="9" id="KW-0915">Sodium</keyword>
<feature type="region of interest" description="Disordered" evidence="14">
    <location>
        <begin position="646"/>
        <end position="674"/>
    </location>
</feature>
<keyword evidence="11 15" id="KW-0472">Membrane</keyword>
<sequence length="702" mass="78308">MSLRNVRSELSVWFVVVCGGLLLASQGCLGESTDIELDAKANKIHQIDSLNLLLYTFLLTLTVLTIWLFKHRRVSWLHETGLAVIYGLIVGAIIRYAGTTTPITHVTVDPQPDARFNQSLPPDTLWLLFPGKLEPVDANSPQTPVRANKTYSYSFRGEVAKLEENEIDLKATFDPEIFFNIILPPIIFHAGYSLKRKYFFRNLGAILTFAIIGTTLSAFLIGALMYGFVQMMPNLSASFTFLDTLYFGALISPTDPLTILAIFSDMHVDVNLYALVFGESVLNDAVSLVLSGAIQNYGEHYSSSGDFESHAFLRSVGNFFSVFFLSLVIGASMGCCTALMTKFTHIRDFPLLESALFVLMSYSTFLIAEAAELTGVVAVLFCGICQAHYTYNNLSDDSRTRTKQIFELLNFLAENFIFSYIGVSMFTFPKHHFDPLFIFTGFICAAIGRAINIYPLSALLNIARKPKISWNFQHMLFFAGLRGAMSFALAIRNTVSDARQAMLTTTSLIVIATVIVQGGASNFLLNWLKIPVGVDDEREVLPYQGVRSLRFLERSDTNSRAPPLLFLFSQLPHLLQDLENQDSEGATTPGGTRRGNEKAVLARVWGNFDTRFMKPLLTHSRPTLLETLPVCLSPLARLLTTTEQLTQEGPTRRADSDSDLCIDEDDRTSRGDSSIRRNSINRVSIRLVSDDRTIFASYKNRD</sequence>
<evidence type="ECO:0000256" key="5">
    <source>
        <dbReference type="ARBA" id="ARBA00022475"/>
    </source>
</evidence>
<dbReference type="FunCoup" id="B0W4X3">
    <property type="interactions" value="539"/>
</dbReference>
<feature type="domain" description="Cation/H+ exchanger transmembrane" evidence="17">
    <location>
        <begin position="66"/>
        <end position="527"/>
    </location>
</feature>
<evidence type="ECO:0000256" key="12">
    <source>
        <dbReference type="ARBA" id="ARBA00023201"/>
    </source>
</evidence>
<evidence type="ECO:0000256" key="3">
    <source>
        <dbReference type="ARBA" id="ARBA00007367"/>
    </source>
</evidence>
<dbReference type="HOGENOM" id="CLU_005912_7_0_1"/>
<proteinExistence type="inferred from homology"/>
<name>B0W4X3_CULQU</name>
<dbReference type="GO" id="GO:0098719">
    <property type="term" value="P:sodium ion import across plasma membrane"/>
    <property type="evidence" value="ECO:0007669"/>
    <property type="project" value="TreeGrafter"/>
</dbReference>
<evidence type="ECO:0000313" key="19">
    <source>
        <dbReference type="EnsemblMetazoa" id="CPIJ001980-PA"/>
    </source>
</evidence>
<dbReference type="PROSITE" id="PS51257">
    <property type="entry name" value="PROKAR_LIPOPROTEIN"/>
    <property type="match status" value="1"/>
</dbReference>
<feature type="transmembrane region" description="Helical" evidence="15">
    <location>
        <begin position="507"/>
        <end position="528"/>
    </location>
</feature>
<dbReference type="PRINTS" id="PR01088">
    <property type="entry name" value="NAHEXCHNGR6"/>
</dbReference>
<dbReference type="Pfam" id="PF00999">
    <property type="entry name" value="Na_H_Exchanger"/>
    <property type="match status" value="1"/>
</dbReference>
<dbReference type="AlphaFoldDB" id="B0W4X3"/>
<dbReference type="GO" id="GO:0005886">
    <property type="term" value="C:plasma membrane"/>
    <property type="evidence" value="ECO:0007669"/>
    <property type="project" value="UniProtKB-SubCell"/>
</dbReference>
<dbReference type="GO" id="GO:0015385">
    <property type="term" value="F:sodium:proton antiporter activity"/>
    <property type="evidence" value="ECO:0007669"/>
    <property type="project" value="InterPro"/>
</dbReference>
<dbReference type="OrthoDB" id="196264at2759"/>
<feature type="compositionally biased region" description="Acidic residues" evidence="14">
    <location>
        <begin position="657"/>
        <end position="666"/>
    </location>
</feature>
<comment type="similarity">
    <text evidence="3 13">Belongs to the monovalent cation:proton antiporter 1 (CPA1) transporter (TC 2.A.36) family.</text>
</comment>
<evidence type="ECO:0000256" key="8">
    <source>
        <dbReference type="ARBA" id="ARBA00022989"/>
    </source>
</evidence>
<dbReference type="InterPro" id="IPR006153">
    <property type="entry name" value="Cation/H_exchanger_TM"/>
</dbReference>
<dbReference type="GO" id="GO:0051453">
    <property type="term" value="P:regulation of intracellular pH"/>
    <property type="evidence" value="ECO:0007669"/>
    <property type="project" value="TreeGrafter"/>
</dbReference>
<reference evidence="19" key="2">
    <citation type="submission" date="2021-02" db="UniProtKB">
        <authorList>
            <consortium name="EnsemblMetazoa"/>
        </authorList>
    </citation>
    <scope>IDENTIFICATION</scope>
    <source>
        <strain evidence="19">JHB</strain>
    </source>
</reference>
<keyword evidence="16" id="KW-0732">Signal</keyword>
<dbReference type="InterPro" id="IPR018422">
    <property type="entry name" value="Cation/H_exchanger_CPA1"/>
</dbReference>
<evidence type="ECO:0000256" key="13">
    <source>
        <dbReference type="RuleBase" id="RU003722"/>
    </source>
</evidence>
<dbReference type="Proteomes" id="UP000002320">
    <property type="component" value="Unassembled WGS sequence"/>
</dbReference>
<feature type="signal peptide" evidence="16">
    <location>
        <begin position="1"/>
        <end position="30"/>
    </location>
</feature>
<dbReference type="InterPro" id="IPR004709">
    <property type="entry name" value="NaH_exchanger"/>
</dbReference>
<feature type="transmembrane region" description="Helical" evidence="15">
    <location>
        <begin position="206"/>
        <end position="229"/>
    </location>
</feature>
<accession>B0W4X3</accession>
<dbReference type="OMA" id="FTYVRRF"/>
<dbReference type="KEGG" id="cqu:CpipJ_CPIJ001980"/>
<evidence type="ECO:0000256" key="10">
    <source>
        <dbReference type="ARBA" id="ARBA00023065"/>
    </source>
</evidence>
<keyword evidence="4 13" id="KW-0813">Transport</keyword>
<feature type="transmembrane region" description="Helical" evidence="15">
    <location>
        <begin position="81"/>
        <end position="98"/>
    </location>
</feature>
<evidence type="ECO:0000256" key="16">
    <source>
        <dbReference type="SAM" id="SignalP"/>
    </source>
</evidence>
<evidence type="ECO:0000256" key="7">
    <source>
        <dbReference type="ARBA" id="ARBA00022753"/>
    </source>
</evidence>
<evidence type="ECO:0000256" key="6">
    <source>
        <dbReference type="ARBA" id="ARBA00022692"/>
    </source>
</evidence>
<dbReference type="Gene3D" id="6.10.140.1330">
    <property type="match status" value="1"/>
</dbReference>
<evidence type="ECO:0000256" key="11">
    <source>
        <dbReference type="ARBA" id="ARBA00023136"/>
    </source>
</evidence>
<dbReference type="STRING" id="7176.B0W4X3"/>
<dbReference type="VEuPathDB" id="VectorBase:CPIJ001980"/>
<evidence type="ECO:0000256" key="4">
    <source>
        <dbReference type="ARBA" id="ARBA00022448"/>
    </source>
</evidence>
<keyword evidence="13" id="KW-0050">Antiport</keyword>
<keyword evidence="20" id="KW-1185">Reference proteome</keyword>
<evidence type="ECO:0000256" key="1">
    <source>
        <dbReference type="ARBA" id="ARBA00004195"/>
    </source>
</evidence>
<dbReference type="eggNOG" id="KOG1965">
    <property type="taxonomic scope" value="Eukaryota"/>
</dbReference>
<dbReference type="GO" id="GO:0015386">
    <property type="term" value="F:potassium:proton antiporter activity"/>
    <property type="evidence" value="ECO:0007669"/>
    <property type="project" value="TreeGrafter"/>
</dbReference>
<protein>
    <recommendedName>
        <fullName evidence="13">Sodium/hydrogen exchanger</fullName>
    </recommendedName>
</protein>
<feature type="transmembrane region" description="Helical" evidence="15">
    <location>
        <begin position="475"/>
        <end position="495"/>
    </location>
</feature>
<dbReference type="EnsemblMetazoa" id="CPIJ001980-RA">
    <property type="protein sequence ID" value="CPIJ001980-PA"/>
    <property type="gene ID" value="CPIJ001980"/>
</dbReference>
<comment type="subcellular location">
    <subcellularLocation>
        <location evidence="2">Cell membrane</location>
        <topology evidence="2">Multi-pass membrane protein</topology>
    </subcellularLocation>
    <subcellularLocation>
        <location evidence="1">Recycling endosome membrane</location>
        <topology evidence="1">Multi-pass membrane protein</topology>
    </subcellularLocation>
</comment>
<feature type="transmembrane region" description="Helical" evidence="15">
    <location>
        <begin position="244"/>
        <end position="263"/>
    </location>
</feature>
<evidence type="ECO:0000313" key="20">
    <source>
        <dbReference type="Proteomes" id="UP000002320"/>
    </source>
</evidence>
<evidence type="ECO:0000313" key="18">
    <source>
        <dbReference type="EMBL" id="EDS34311.1"/>
    </source>
</evidence>
<dbReference type="EMBL" id="DS231839">
    <property type="protein sequence ID" value="EDS34311.1"/>
    <property type="molecule type" value="Genomic_DNA"/>
</dbReference>
<feature type="transmembrane region" description="Helical" evidence="15">
    <location>
        <begin position="374"/>
        <end position="391"/>
    </location>
</feature>
<gene>
    <name evidence="19" type="primary">6033287</name>
    <name evidence="18" type="ORF">CpipJ_CPIJ001980</name>
</gene>
<feature type="transmembrane region" description="Helical" evidence="15">
    <location>
        <begin position="49"/>
        <end position="69"/>
    </location>
</feature>
<dbReference type="VEuPathDB" id="VectorBase:CQUJHB009135"/>
<dbReference type="PANTHER" id="PTHR10110">
    <property type="entry name" value="SODIUM/HYDROGEN EXCHANGER"/>
    <property type="match status" value="1"/>
</dbReference>
<dbReference type="NCBIfam" id="TIGR00840">
    <property type="entry name" value="b_cpa1"/>
    <property type="match status" value="1"/>
</dbReference>
<keyword evidence="5" id="KW-1003">Cell membrane</keyword>